<protein>
    <submittedName>
        <fullName evidence="2">DUF3109 family protein</fullName>
    </submittedName>
</protein>
<proteinExistence type="inferred from homology"/>
<comment type="caution">
    <text evidence="2">The sequence shown here is derived from an EMBL/GenBank/DDBJ whole genome shotgun (WGS) entry which is preliminary data.</text>
</comment>
<reference evidence="2 3" key="1">
    <citation type="submission" date="2019-12" db="EMBL/GenBank/DDBJ databases">
        <authorList>
            <person name="Zhao J."/>
        </authorList>
    </citation>
    <scope>NUCLEOTIDE SEQUENCE [LARGE SCALE GENOMIC DNA]</scope>
    <source>
        <strain evidence="2 3">S-15</strain>
    </source>
</reference>
<dbReference type="RefSeq" id="WP_160634151.1">
    <property type="nucleotide sequence ID" value="NZ_WWNE01000014.1"/>
</dbReference>
<dbReference type="Proteomes" id="UP000470771">
    <property type="component" value="Unassembled WGS sequence"/>
</dbReference>
<dbReference type="InterPro" id="IPR021458">
    <property type="entry name" value="Rv0495c"/>
</dbReference>
<dbReference type="Pfam" id="PF11307">
    <property type="entry name" value="DUF3109"/>
    <property type="match status" value="1"/>
</dbReference>
<evidence type="ECO:0000313" key="2">
    <source>
        <dbReference type="EMBL" id="NBG67194.1"/>
    </source>
</evidence>
<gene>
    <name evidence="2" type="ORF">GQN54_13775</name>
</gene>
<accession>A0A6N9NMS6</accession>
<keyword evidence="3" id="KW-1185">Reference proteome</keyword>
<organism evidence="2 3">
    <name type="scientific">Acidiluteibacter ferrifornacis</name>
    <dbReference type="NCBI Taxonomy" id="2692424"/>
    <lineage>
        <taxon>Bacteria</taxon>
        <taxon>Pseudomonadati</taxon>
        <taxon>Bacteroidota</taxon>
        <taxon>Flavobacteriia</taxon>
        <taxon>Flavobacteriales</taxon>
        <taxon>Cryomorphaceae</taxon>
        <taxon>Acidiluteibacter</taxon>
    </lineage>
</organism>
<sequence length="203" mass="22747">MIMVDDILLSEELFEKKFVCDLNACKGACCVEGDSGAPVEADEVDKISEAYEQVKHLLRPDGIAAIEKDGPFVVDYDGEYVTPLVEGKECAYTIFDKSGTAKCGLEEGFNQGLTTWKKPESCSLYPIRIGKLKYHQSLNYHQWDICKPACECGSKLDVKVFRFLKGPLTTKYGAAFYQQLEEVDKLLTDEKDGKIEFENGDEI</sequence>
<dbReference type="EMBL" id="WWNE01000014">
    <property type="protein sequence ID" value="NBG67194.1"/>
    <property type="molecule type" value="Genomic_DNA"/>
</dbReference>
<evidence type="ECO:0000256" key="1">
    <source>
        <dbReference type="ARBA" id="ARBA00093770"/>
    </source>
</evidence>
<comment type="similarity">
    <text evidence="1">Belongs to the Rv0495c family.</text>
</comment>
<dbReference type="AlphaFoldDB" id="A0A6N9NMS6"/>
<evidence type="ECO:0000313" key="3">
    <source>
        <dbReference type="Proteomes" id="UP000470771"/>
    </source>
</evidence>
<name>A0A6N9NMS6_9FLAO</name>